<dbReference type="PROSITE" id="PS50966">
    <property type="entry name" value="ZF_SWIM"/>
    <property type="match status" value="1"/>
</dbReference>
<dbReference type="GO" id="GO:0006281">
    <property type="term" value="P:DNA repair"/>
    <property type="evidence" value="ECO:0007669"/>
    <property type="project" value="UniProtKB-ARBA"/>
</dbReference>
<keyword evidence="4" id="KW-1185">Reference proteome</keyword>
<evidence type="ECO:0000259" key="2">
    <source>
        <dbReference type="PROSITE" id="PS50966"/>
    </source>
</evidence>
<keyword evidence="1" id="KW-0479">Metal-binding</keyword>
<sequence>MDRISLADIYTFCSATPNTRNMVEGENILNSGHLINCGYISKDLKEINILGMCLQTSAIRDKPHNITGSLQLNENGLKVIKILCTCKARNSQKCKHIVSTLLYLNRLVLAWNGINSLEPISQTDLKCSWSGQKTVLNQYLPKLLKDHLYFSQKSTISMTSLSDEKQKHITQLLIDRNKNSAISIHSTGRQHIYNKDIENANNITYPSEDFKNMFNLIEKRSKNIIQIEYIFAPLRVCCQKQYEKIACVNVAIVCFDSSISKYICETQRKFRITGSRCYSLYTYTENKNPNWQIKSNKYFSNATFSNKFVRHGIKYEPIAKTLYLNSSENCKIFEPGLYVSNKNPWLGYSADGVVFEFGKPIKLLEIKCHFLGNQLELKKC</sequence>
<evidence type="ECO:0000313" key="4">
    <source>
        <dbReference type="Proteomes" id="UP000478052"/>
    </source>
</evidence>
<dbReference type="OrthoDB" id="8061615at2759"/>
<accession>A0A6G0W172</accession>
<dbReference type="GO" id="GO:0008270">
    <property type="term" value="F:zinc ion binding"/>
    <property type="evidence" value="ECO:0007669"/>
    <property type="project" value="UniProtKB-KW"/>
</dbReference>
<dbReference type="AlphaFoldDB" id="A0A6G0W172"/>
<reference evidence="3 4" key="1">
    <citation type="submission" date="2019-08" db="EMBL/GenBank/DDBJ databases">
        <title>Whole genome of Aphis craccivora.</title>
        <authorList>
            <person name="Voronova N.V."/>
            <person name="Shulinski R.S."/>
            <person name="Bandarenka Y.V."/>
            <person name="Zhorov D.G."/>
            <person name="Warner D."/>
        </authorList>
    </citation>
    <scope>NUCLEOTIDE SEQUENCE [LARGE SCALE GENOMIC DNA]</scope>
    <source>
        <strain evidence="3">180601</strain>
        <tissue evidence="3">Whole Body</tissue>
    </source>
</reference>
<dbReference type="InterPro" id="IPR011335">
    <property type="entry name" value="Restrct_endonuc-II-like"/>
</dbReference>
<dbReference type="Gene3D" id="3.90.320.10">
    <property type="match status" value="1"/>
</dbReference>
<name>A0A6G0W172_APHCR</name>
<evidence type="ECO:0000313" key="3">
    <source>
        <dbReference type="EMBL" id="KAF0718356.1"/>
    </source>
</evidence>
<organism evidence="3 4">
    <name type="scientific">Aphis craccivora</name>
    <name type="common">Cowpea aphid</name>
    <dbReference type="NCBI Taxonomy" id="307492"/>
    <lineage>
        <taxon>Eukaryota</taxon>
        <taxon>Metazoa</taxon>
        <taxon>Ecdysozoa</taxon>
        <taxon>Arthropoda</taxon>
        <taxon>Hexapoda</taxon>
        <taxon>Insecta</taxon>
        <taxon>Pterygota</taxon>
        <taxon>Neoptera</taxon>
        <taxon>Paraneoptera</taxon>
        <taxon>Hemiptera</taxon>
        <taxon>Sternorrhyncha</taxon>
        <taxon>Aphidomorpha</taxon>
        <taxon>Aphidoidea</taxon>
        <taxon>Aphididae</taxon>
        <taxon>Aphidini</taxon>
        <taxon>Aphis</taxon>
        <taxon>Aphis</taxon>
    </lineage>
</organism>
<dbReference type="InterPro" id="IPR011604">
    <property type="entry name" value="PDDEXK-like_dom_sf"/>
</dbReference>
<comment type="caution">
    <text evidence="3">The sequence shown here is derived from an EMBL/GenBank/DDBJ whole genome shotgun (WGS) entry which is preliminary data.</text>
</comment>
<proteinExistence type="predicted"/>
<protein>
    <submittedName>
        <fullName evidence="3">SWIM-type domain-containing protein</fullName>
    </submittedName>
</protein>
<keyword evidence="1" id="KW-0863">Zinc-finger</keyword>
<dbReference type="EMBL" id="VUJU01009686">
    <property type="protein sequence ID" value="KAF0718356.1"/>
    <property type="molecule type" value="Genomic_DNA"/>
</dbReference>
<feature type="domain" description="SWIM-type" evidence="2">
    <location>
        <begin position="66"/>
        <end position="105"/>
    </location>
</feature>
<dbReference type="PANTHER" id="PTHR46609">
    <property type="entry name" value="EXONUCLEASE, PHAGE-TYPE/RECB, C-TERMINAL DOMAIN-CONTAINING PROTEIN"/>
    <property type="match status" value="1"/>
</dbReference>
<dbReference type="Pfam" id="PF09588">
    <property type="entry name" value="YqaJ"/>
    <property type="match status" value="1"/>
</dbReference>
<evidence type="ECO:0000256" key="1">
    <source>
        <dbReference type="PROSITE-ProRule" id="PRU00325"/>
    </source>
</evidence>
<dbReference type="InterPro" id="IPR051703">
    <property type="entry name" value="NF-kappa-B_Signaling_Reg"/>
</dbReference>
<dbReference type="SUPFAM" id="SSF52980">
    <property type="entry name" value="Restriction endonuclease-like"/>
    <property type="match status" value="1"/>
</dbReference>
<gene>
    <name evidence="3" type="ORF">FWK35_00029279</name>
</gene>
<dbReference type="InterPro" id="IPR007527">
    <property type="entry name" value="Znf_SWIM"/>
</dbReference>
<dbReference type="Proteomes" id="UP000478052">
    <property type="component" value="Unassembled WGS sequence"/>
</dbReference>
<dbReference type="InterPro" id="IPR019080">
    <property type="entry name" value="YqaJ_viral_recombinase"/>
</dbReference>
<keyword evidence="1" id="KW-0862">Zinc</keyword>
<dbReference type="PANTHER" id="PTHR46609:SF8">
    <property type="entry name" value="YQAJ VIRAL RECOMBINASE DOMAIN-CONTAINING PROTEIN"/>
    <property type="match status" value="1"/>
</dbReference>